<dbReference type="Proteomes" id="UP000278627">
    <property type="component" value="Unassembled WGS sequence"/>
</dbReference>
<keyword evidence="2" id="KW-1185">Reference proteome</keyword>
<gene>
    <name evidence="1" type="ORF">BPAG_LOCUS7253</name>
</gene>
<dbReference type="WBParaSite" id="BPAG_0000729101-mRNA-1">
    <property type="protein sequence ID" value="BPAG_0000729101-mRNA-1"/>
    <property type="gene ID" value="BPAG_0000729101"/>
</dbReference>
<accession>A0A0N4TGF3</accession>
<protein>
    <submittedName>
        <fullName evidence="3">Ovule protein</fullName>
    </submittedName>
</protein>
<reference evidence="1 2" key="2">
    <citation type="submission" date="2018-11" db="EMBL/GenBank/DDBJ databases">
        <authorList>
            <consortium name="Pathogen Informatics"/>
        </authorList>
    </citation>
    <scope>NUCLEOTIDE SEQUENCE [LARGE SCALE GENOMIC DNA]</scope>
</reference>
<dbReference type="AlphaFoldDB" id="A0A0N4TGF3"/>
<evidence type="ECO:0000313" key="1">
    <source>
        <dbReference type="EMBL" id="VDN88439.1"/>
    </source>
</evidence>
<organism evidence="3">
    <name type="scientific">Brugia pahangi</name>
    <name type="common">Filarial nematode worm</name>
    <dbReference type="NCBI Taxonomy" id="6280"/>
    <lineage>
        <taxon>Eukaryota</taxon>
        <taxon>Metazoa</taxon>
        <taxon>Ecdysozoa</taxon>
        <taxon>Nematoda</taxon>
        <taxon>Chromadorea</taxon>
        <taxon>Rhabditida</taxon>
        <taxon>Spirurina</taxon>
        <taxon>Spiruromorpha</taxon>
        <taxon>Filarioidea</taxon>
        <taxon>Onchocercidae</taxon>
        <taxon>Brugia</taxon>
    </lineage>
</organism>
<proteinExistence type="predicted"/>
<name>A0A0N4TGF3_BRUPA</name>
<sequence length="85" mass="9455">MISPMNRTKQWVEKNHENLKVASTRFRNRTCHHSTISSATNIFLKGAKKSDGSVGSGALSTCKSFSKESADEKQIFESILLLLLL</sequence>
<reference evidence="3" key="1">
    <citation type="submission" date="2017-02" db="UniProtKB">
        <authorList>
            <consortium name="WormBaseParasite"/>
        </authorList>
    </citation>
    <scope>IDENTIFICATION</scope>
</reference>
<evidence type="ECO:0000313" key="3">
    <source>
        <dbReference type="WBParaSite" id="BPAG_0000729101-mRNA-1"/>
    </source>
</evidence>
<dbReference type="EMBL" id="UZAD01007932">
    <property type="protein sequence ID" value="VDN88439.1"/>
    <property type="molecule type" value="Genomic_DNA"/>
</dbReference>
<evidence type="ECO:0000313" key="2">
    <source>
        <dbReference type="Proteomes" id="UP000278627"/>
    </source>
</evidence>